<dbReference type="EMBL" id="DSTK01000041">
    <property type="protein sequence ID" value="HFK98602.1"/>
    <property type="molecule type" value="Genomic_DNA"/>
</dbReference>
<reference evidence="2" key="1">
    <citation type="journal article" date="2020" name="mSystems">
        <title>Genome- and Community-Level Interaction Insights into Carbon Utilization and Element Cycling Functions of Hydrothermarchaeota in Hydrothermal Sediment.</title>
        <authorList>
            <person name="Zhou Z."/>
            <person name="Liu Y."/>
            <person name="Xu W."/>
            <person name="Pan J."/>
            <person name="Luo Z.H."/>
            <person name="Li M."/>
        </authorList>
    </citation>
    <scope>NUCLEOTIDE SEQUENCE [LARGE SCALE GENOMIC DNA]</scope>
    <source>
        <strain evidence="2">SpSt-456</strain>
    </source>
</reference>
<sequence>MAETALAKRHLAYLRRGRYLVFDRAWQDRLVIQWAETLKDRKAAFRLVHDEYLRLGYLSAPTPSGMIYRLHHVLPTSSTLLLKDRDTVVGTLTHVLDTDLYRLPMDKLYGDELNALRRQGRRLAELSALAVRRDYCLQSLFMLLVRAAYEYALERRVTDFCIMVNPRHASFYRTFFLFEDLGPERLYPLVNAPAVALRADLLTFPERLQNLLGTLAKQQSVHTFLTHPWEEAIGWAKVYRRLTTPRPLSRREIHTLLSLEPAALDDLSSSQQHNISYLCPTPVRVH</sequence>
<dbReference type="Pfam" id="PF21926">
    <property type="entry name" value="FeeM"/>
    <property type="match status" value="1"/>
</dbReference>
<evidence type="ECO:0000259" key="1">
    <source>
        <dbReference type="Pfam" id="PF21926"/>
    </source>
</evidence>
<evidence type="ECO:0000313" key="2">
    <source>
        <dbReference type="EMBL" id="HFK98602.1"/>
    </source>
</evidence>
<feature type="domain" description="N-acyl amino acid synthase FeeM catalytic core" evidence="1">
    <location>
        <begin position="43"/>
        <end position="200"/>
    </location>
</feature>
<proteinExistence type="predicted"/>
<dbReference type="AlphaFoldDB" id="A0A832EBQ8"/>
<name>A0A832EBQ8_9BACT</name>
<comment type="caution">
    <text evidence="2">The sequence shown here is derived from an EMBL/GenBank/DDBJ whole genome shotgun (WGS) entry which is preliminary data.</text>
</comment>
<protein>
    <recommendedName>
        <fullName evidence="1">N-acyl amino acid synthase FeeM catalytic core domain-containing protein</fullName>
    </recommendedName>
</protein>
<dbReference type="SUPFAM" id="SSF55729">
    <property type="entry name" value="Acyl-CoA N-acyltransferases (Nat)"/>
    <property type="match status" value="1"/>
</dbReference>
<gene>
    <name evidence="2" type="ORF">ENS06_14915</name>
</gene>
<accession>A0A832EBQ8</accession>
<organism evidence="2">
    <name type="scientific">Desulfacinum infernum</name>
    <dbReference type="NCBI Taxonomy" id="35837"/>
    <lineage>
        <taxon>Bacteria</taxon>
        <taxon>Pseudomonadati</taxon>
        <taxon>Thermodesulfobacteriota</taxon>
        <taxon>Syntrophobacteria</taxon>
        <taxon>Syntrophobacterales</taxon>
        <taxon>Syntrophobacteraceae</taxon>
        <taxon>Desulfacinum</taxon>
    </lineage>
</organism>
<dbReference type="InterPro" id="IPR054597">
    <property type="entry name" value="FeeM_cat"/>
</dbReference>
<dbReference type="Gene3D" id="3.40.630.30">
    <property type="match status" value="1"/>
</dbReference>
<dbReference type="InterPro" id="IPR016181">
    <property type="entry name" value="Acyl_CoA_acyltransferase"/>
</dbReference>